<gene>
    <name evidence="7" type="ORF">SBA1_20032</name>
</gene>
<feature type="domain" description="YknX-like barrel-sandwich hybrid" evidence="6">
    <location>
        <begin position="488"/>
        <end position="581"/>
    </location>
</feature>
<dbReference type="Proteomes" id="UP000238701">
    <property type="component" value="Unassembled WGS sequence"/>
</dbReference>
<protein>
    <recommendedName>
        <fullName evidence="6">YknX-like barrel-sandwich hybrid domain-containing protein</fullName>
    </recommendedName>
</protein>
<evidence type="ECO:0000256" key="1">
    <source>
        <dbReference type="ARBA" id="ARBA00004167"/>
    </source>
</evidence>
<dbReference type="InterPro" id="IPR050739">
    <property type="entry name" value="MFP"/>
</dbReference>
<keyword evidence="3 5" id="KW-1133">Transmembrane helix</keyword>
<dbReference type="AlphaFoldDB" id="A0A2U3KF77"/>
<dbReference type="Gene3D" id="1.10.287.470">
    <property type="entry name" value="Helix hairpin bin"/>
    <property type="match status" value="1"/>
</dbReference>
<feature type="transmembrane region" description="Helical" evidence="5">
    <location>
        <begin position="401"/>
        <end position="418"/>
    </location>
</feature>
<evidence type="ECO:0000256" key="5">
    <source>
        <dbReference type="SAM" id="Phobius"/>
    </source>
</evidence>
<evidence type="ECO:0000313" key="8">
    <source>
        <dbReference type="Proteomes" id="UP000238701"/>
    </source>
</evidence>
<feature type="transmembrane region" description="Helical" evidence="5">
    <location>
        <begin position="204"/>
        <end position="221"/>
    </location>
</feature>
<name>A0A2U3KF77_9BACT</name>
<dbReference type="EMBL" id="OMOD01000111">
    <property type="protein sequence ID" value="SPF38332.1"/>
    <property type="molecule type" value="Genomic_DNA"/>
</dbReference>
<proteinExistence type="predicted"/>
<organism evidence="7 8">
    <name type="scientific">Candidatus Sulfotelmatobacter kueseliae</name>
    <dbReference type="NCBI Taxonomy" id="2042962"/>
    <lineage>
        <taxon>Bacteria</taxon>
        <taxon>Pseudomonadati</taxon>
        <taxon>Acidobacteriota</taxon>
        <taxon>Terriglobia</taxon>
        <taxon>Terriglobales</taxon>
        <taxon>Candidatus Korobacteraceae</taxon>
        <taxon>Candidatus Sulfotelmatobacter</taxon>
    </lineage>
</organism>
<sequence length="716" mass="81466">MNIANALNVALPELPERVIKRSVPKLDPRVIAKEHIEKGNPVVLAKLPGAETFIRLEPAQWTLLQLFDGERSYLEISEQVMARTGVYYSEDDVREFAGFIQANNDLFCRSPLERNIALQQRLRGQRLKRRGLKFGDFTDITVAEWPQANDYINRIYPHLRWAYTWWFTLLTLAVFAVMALMWVGRFGEIWRDSFEFYDFTTKSGSDLIEFWILFAAMGFFHESFHGLTCKHFGGDVEKMGFNLLYFAPSFFCDVTQVWIYGGKWARIATAIAGIWGDLILCFVGTTIWWATTRGMFVHDLAYKIMMVTGVGVSLLNLNPLIKLDGYYIFCELIGEPDFKERTSAYLSGWTRKHLFGMPAEIEYVPVRRRPLYLLYAILSAVYGYLLLTFVMGLTYNILHSYSPAWAFLPAALAGYWVFRKRIHSLGRFLKLLYLDKKERIGNWLKSWRIVAPGLAVLLLLFAPFWPDFQEGSFVLEPAQQASVHAAVSGKVAQVLVEEGQRVVAGQPLITLENLDVESDLARIRADLHVASARATQSQMHYGDFGTAERERVRLLQEDRSLSEKAAKLQLVSPINGVVVTPRLHDLTGSYLDEGAPVVELIDDSALRARIYIPEFAMHDVRVGTPLRLEVRSRFLPVSATLGSISPDWAPLDPALGQKEQLQGINPPRFYVADAWLERAADLRAGMTGMAKIRVGRRSLVSFGLRFARDLVARRVW</sequence>
<dbReference type="GO" id="GO:0016020">
    <property type="term" value="C:membrane"/>
    <property type="evidence" value="ECO:0007669"/>
    <property type="project" value="UniProtKB-SubCell"/>
</dbReference>
<feature type="transmembrane region" description="Helical" evidence="5">
    <location>
        <begin position="300"/>
        <end position="317"/>
    </location>
</feature>
<accession>A0A2U3KF77</accession>
<evidence type="ECO:0000256" key="4">
    <source>
        <dbReference type="ARBA" id="ARBA00023136"/>
    </source>
</evidence>
<dbReference type="Gene3D" id="2.40.50.100">
    <property type="match status" value="1"/>
</dbReference>
<keyword evidence="2 5" id="KW-0812">Transmembrane</keyword>
<evidence type="ECO:0000313" key="7">
    <source>
        <dbReference type="EMBL" id="SPF38332.1"/>
    </source>
</evidence>
<dbReference type="OrthoDB" id="9800627at2"/>
<keyword evidence="4 5" id="KW-0472">Membrane</keyword>
<dbReference type="Pfam" id="PF25984">
    <property type="entry name" value="BSH_YknX"/>
    <property type="match status" value="1"/>
</dbReference>
<evidence type="ECO:0000259" key="6">
    <source>
        <dbReference type="Pfam" id="PF25984"/>
    </source>
</evidence>
<dbReference type="InterPro" id="IPR058639">
    <property type="entry name" value="BSH_YknX-like"/>
</dbReference>
<dbReference type="PANTHER" id="PTHR30386">
    <property type="entry name" value="MEMBRANE FUSION SUBUNIT OF EMRAB-TOLC MULTIDRUG EFFLUX PUMP"/>
    <property type="match status" value="1"/>
</dbReference>
<feature type="transmembrane region" description="Helical" evidence="5">
    <location>
        <begin position="446"/>
        <end position="465"/>
    </location>
</feature>
<dbReference type="PANTHER" id="PTHR30386:SF26">
    <property type="entry name" value="TRANSPORT PROTEIN COMB"/>
    <property type="match status" value="1"/>
</dbReference>
<evidence type="ECO:0000256" key="2">
    <source>
        <dbReference type="ARBA" id="ARBA00022692"/>
    </source>
</evidence>
<evidence type="ECO:0000256" key="3">
    <source>
        <dbReference type="ARBA" id="ARBA00022989"/>
    </source>
</evidence>
<feature type="transmembrane region" description="Helical" evidence="5">
    <location>
        <begin position="163"/>
        <end position="183"/>
    </location>
</feature>
<dbReference type="SUPFAM" id="SSF111369">
    <property type="entry name" value="HlyD-like secretion proteins"/>
    <property type="match status" value="1"/>
</dbReference>
<feature type="transmembrane region" description="Helical" evidence="5">
    <location>
        <begin position="372"/>
        <end position="395"/>
    </location>
</feature>
<reference evidence="8" key="1">
    <citation type="submission" date="2018-02" db="EMBL/GenBank/DDBJ databases">
        <authorList>
            <person name="Hausmann B."/>
        </authorList>
    </citation>
    <scope>NUCLEOTIDE SEQUENCE [LARGE SCALE GENOMIC DNA]</scope>
    <source>
        <strain evidence="8">Peat soil MAG SbA1</strain>
    </source>
</reference>
<comment type="subcellular location">
    <subcellularLocation>
        <location evidence="1">Membrane</location>
        <topology evidence="1">Single-pass membrane protein</topology>
    </subcellularLocation>
</comment>
<feature type="transmembrane region" description="Helical" evidence="5">
    <location>
        <begin position="241"/>
        <end position="260"/>
    </location>
</feature>
<feature type="transmembrane region" description="Helical" evidence="5">
    <location>
        <begin position="267"/>
        <end position="288"/>
    </location>
</feature>